<feature type="domain" description="Multidrug resistance protein MdtA-like barrel-sandwich hybrid" evidence="3">
    <location>
        <begin position="66"/>
        <end position="241"/>
    </location>
</feature>
<name>A0ABY8J7X4_9BRAD</name>
<keyword evidence="2" id="KW-0472">Membrane</keyword>
<feature type="transmembrane region" description="Helical" evidence="2">
    <location>
        <begin position="6"/>
        <end position="24"/>
    </location>
</feature>
<accession>A0ABY8J7X4</accession>
<protein>
    <submittedName>
        <fullName evidence="4">HlyD family secretion protein</fullName>
    </submittedName>
</protein>
<keyword evidence="1" id="KW-0175">Coiled coil</keyword>
<organism evidence="4 5">
    <name type="scientific">Bradyrhizobium brasilense</name>
    <dbReference type="NCBI Taxonomy" id="1419277"/>
    <lineage>
        <taxon>Bacteria</taxon>
        <taxon>Pseudomonadati</taxon>
        <taxon>Pseudomonadota</taxon>
        <taxon>Alphaproteobacteria</taxon>
        <taxon>Hyphomicrobiales</taxon>
        <taxon>Nitrobacteraceae</taxon>
        <taxon>Bradyrhizobium</taxon>
    </lineage>
</organism>
<sequence>MQEIIVLIILTLYLVLVWLVFSRLKLVRWGWASGTVTVLLGAFILAVFLAMFNYLTPSGSLVVISRVMEVAPNVSGEVIEIPVKPNEPVKAGAVLFRIDPAPFQYKVNQLEASLAQARQQVKQLKASYEQATANVDGLTKQLAFHTQRLSDYRKLVSEEAQTAFRLQDVQVQYDTVEFQLQAAKAAQLSAQLAMESEIGGVNTTVAQIQAQLDHAKWELEQTTIRAIGDGVVTIMALSVGDRAMPARSVMSFIVANDIVITGMFPPNGFRTIKPGARVKLVFDDDPGRIHEATVMAIPQGVGQGQIAVSGTLARVGSIGGAKAYPAAISIPKTIDRSQLRLGMPGTATVFADNAGVIGLLMSILVWIGSYTAYL</sequence>
<evidence type="ECO:0000313" key="4">
    <source>
        <dbReference type="EMBL" id="WFU61223.1"/>
    </source>
</evidence>
<dbReference type="Gene3D" id="2.40.50.100">
    <property type="match status" value="1"/>
</dbReference>
<dbReference type="Gene3D" id="2.40.30.170">
    <property type="match status" value="1"/>
</dbReference>
<evidence type="ECO:0000259" key="3">
    <source>
        <dbReference type="Pfam" id="PF25917"/>
    </source>
</evidence>
<dbReference type="InterPro" id="IPR058625">
    <property type="entry name" value="MdtA-like_BSH"/>
</dbReference>
<evidence type="ECO:0000256" key="1">
    <source>
        <dbReference type="SAM" id="Coils"/>
    </source>
</evidence>
<dbReference type="RefSeq" id="WP_229189067.1">
    <property type="nucleotide sequence ID" value="NZ_CP121646.1"/>
</dbReference>
<keyword evidence="5" id="KW-1185">Reference proteome</keyword>
<gene>
    <name evidence="4" type="ORF">QA636_27335</name>
</gene>
<keyword evidence="2" id="KW-0812">Transmembrane</keyword>
<proteinExistence type="predicted"/>
<evidence type="ECO:0000313" key="5">
    <source>
        <dbReference type="Proteomes" id="UP001221546"/>
    </source>
</evidence>
<dbReference type="PANTHER" id="PTHR30386:SF18">
    <property type="entry name" value="INNER MEMBRANE PROTEIN YIAV-RELATED"/>
    <property type="match status" value="1"/>
</dbReference>
<keyword evidence="2" id="KW-1133">Transmembrane helix</keyword>
<dbReference type="Pfam" id="PF25917">
    <property type="entry name" value="BSH_RND"/>
    <property type="match status" value="1"/>
</dbReference>
<reference evidence="4 5" key="1">
    <citation type="submission" date="2023-04" db="EMBL/GenBank/DDBJ databases">
        <title>Australian commercial rhizobial inoculants.</title>
        <authorList>
            <person name="Kohlmeier M.G."/>
            <person name="O'Hara G.W."/>
            <person name="Colombi E."/>
            <person name="Ramsay J.P."/>
            <person name="Terpolilli J."/>
        </authorList>
    </citation>
    <scope>NUCLEOTIDE SEQUENCE [LARGE SCALE GENOMIC DNA]</scope>
    <source>
        <strain evidence="4 5">CB627</strain>
    </source>
</reference>
<dbReference type="SUPFAM" id="SSF111369">
    <property type="entry name" value="HlyD-like secretion proteins"/>
    <property type="match status" value="1"/>
</dbReference>
<feature type="transmembrane region" description="Helical" evidence="2">
    <location>
        <begin position="354"/>
        <end position="373"/>
    </location>
</feature>
<dbReference type="InterPro" id="IPR050739">
    <property type="entry name" value="MFP"/>
</dbReference>
<dbReference type="Proteomes" id="UP001221546">
    <property type="component" value="Chromosome"/>
</dbReference>
<feature type="coiled-coil region" evidence="1">
    <location>
        <begin position="107"/>
        <end position="148"/>
    </location>
</feature>
<evidence type="ECO:0000256" key="2">
    <source>
        <dbReference type="SAM" id="Phobius"/>
    </source>
</evidence>
<dbReference type="PANTHER" id="PTHR30386">
    <property type="entry name" value="MEMBRANE FUSION SUBUNIT OF EMRAB-TOLC MULTIDRUG EFFLUX PUMP"/>
    <property type="match status" value="1"/>
</dbReference>
<dbReference type="EMBL" id="CP121646">
    <property type="protein sequence ID" value="WFU61223.1"/>
    <property type="molecule type" value="Genomic_DNA"/>
</dbReference>
<feature type="transmembrane region" description="Helical" evidence="2">
    <location>
        <begin position="36"/>
        <end position="55"/>
    </location>
</feature>